<name>A0A183AU52_9TREM</name>
<accession>A0A183AU52</accession>
<keyword evidence="2 3" id="KW-0408">Iron</keyword>
<feature type="region of interest" description="Disordered" evidence="4">
    <location>
        <begin position="307"/>
        <end position="336"/>
    </location>
</feature>
<reference evidence="6 7" key="2">
    <citation type="submission" date="2018-11" db="EMBL/GenBank/DDBJ databases">
        <authorList>
            <consortium name="Pathogen Informatics"/>
        </authorList>
    </citation>
    <scope>NUCLEOTIDE SEQUENCE [LARGE SCALE GENOMIC DNA]</scope>
    <source>
        <strain evidence="6 7">Egypt</strain>
    </source>
</reference>
<dbReference type="InterPro" id="IPR003347">
    <property type="entry name" value="JmjC_dom"/>
</dbReference>
<dbReference type="PANTHER" id="PTHR13096">
    <property type="entry name" value="MINA53 MYC INDUCED NUCLEAR ANTIGEN"/>
    <property type="match status" value="1"/>
</dbReference>
<comment type="function">
    <text evidence="3">Oxygenase that can act as both a histone lysine demethylase and a ribosomal histidine hydroxylase.</text>
</comment>
<keyword evidence="7" id="KW-1185">Reference proteome</keyword>
<comment type="cofactor">
    <cofactor evidence="3">
        <name>Fe(2+)</name>
        <dbReference type="ChEBI" id="CHEBI:29033"/>
    </cofactor>
    <text evidence="3">Binds 1 Fe(2+) ion per subunit.</text>
</comment>
<comment type="subcellular location">
    <subcellularLocation>
        <location evidence="3">Nucleus</location>
    </subcellularLocation>
</comment>
<evidence type="ECO:0000313" key="7">
    <source>
        <dbReference type="Proteomes" id="UP000272942"/>
    </source>
</evidence>
<dbReference type="Gene3D" id="3.90.930.40">
    <property type="match status" value="1"/>
</dbReference>
<dbReference type="PROSITE" id="PS51184">
    <property type="entry name" value="JMJC"/>
    <property type="match status" value="1"/>
</dbReference>
<keyword evidence="3" id="KW-0539">Nucleus</keyword>
<comment type="similarity">
    <text evidence="3">Belongs to the ROX family.</text>
</comment>
<dbReference type="GO" id="GO:0032453">
    <property type="term" value="F:histone H3K4 demethylase activity"/>
    <property type="evidence" value="ECO:0007669"/>
    <property type="project" value="TreeGrafter"/>
</dbReference>
<evidence type="ECO:0000256" key="3">
    <source>
        <dbReference type="RuleBase" id="RU366061"/>
    </source>
</evidence>
<dbReference type="Pfam" id="PF08007">
    <property type="entry name" value="JmjC_2"/>
    <property type="match status" value="1"/>
</dbReference>
<dbReference type="GO" id="GO:0005730">
    <property type="term" value="C:nucleolus"/>
    <property type="evidence" value="ECO:0007669"/>
    <property type="project" value="TreeGrafter"/>
</dbReference>
<dbReference type="GO" id="GO:0005506">
    <property type="term" value="F:iron ion binding"/>
    <property type="evidence" value="ECO:0007669"/>
    <property type="project" value="UniProtKB-UniRule"/>
</dbReference>
<sequence length="423" mass="47628">MLRKKRVMFGEHLDLASYKDGQRYTLNPPGRAYRSVVWDHYNIRYRLALLQEYFGCFVGANVYLTPPGTQGFAPHYDDIEAFIMQLEGSKNWRVYAPRTPSEKLPRESSPNFTQEELGKPVMTVTLKPGDLLYLPRGFIHQGTTPDDTHSLHLTISTYQKHTWGDFLTKLLPIALRSAMETDVEFRRGLPVGFLRHVGGFTAVPDTPSMKKNKEASKCEDELRRGVVQRLRQLADRIEHGSRSEKRVLENADDLETESPDPLLVAADHMAGSDAPTPSGVIDVVELEPDTEIRLVRWSAVRALRTRISSESSVDNEDDSDADVSEASSTKRGKAKDDKTNLVVAMYHSLDNTDVYKERELEELALDIKMDAAISLYEAGLVVTRYPLPPTDDGDTSDEEEDDEASDESMVDSDQLNSESDDEQ</sequence>
<gene>
    <name evidence="6" type="ORF">ECPE_LOCUS10488</name>
</gene>
<dbReference type="WBParaSite" id="ECPE_0001051901-mRNA-1">
    <property type="protein sequence ID" value="ECPE_0001051901-mRNA-1"/>
    <property type="gene ID" value="ECPE_0001051901"/>
</dbReference>
<feature type="region of interest" description="Disordered" evidence="4">
    <location>
        <begin position="383"/>
        <end position="423"/>
    </location>
</feature>
<dbReference type="AlphaFoldDB" id="A0A183AU52"/>
<feature type="compositionally biased region" description="Acidic residues" evidence="4">
    <location>
        <begin position="391"/>
        <end position="410"/>
    </location>
</feature>
<keyword evidence="3" id="KW-0804">Transcription</keyword>
<keyword evidence="3" id="KW-0223">Dioxygenase</keyword>
<keyword evidence="3" id="KW-0560">Oxidoreductase</keyword>
<dbReference type="Gene3D" id="1.10.10.1500">
    <property type="entry name" value="JmjC domain-containing ribosomal oxygenase (ROX), dimer domain"/>
    <property type="match status" value="1"/>
</dbReference>
<evidence type="ECO:0000256" key="2">
    <source>
        <dbReference type="ARBA" id="ARBA00023004"/>
    </source>
</evidence>
<reference evidence="8" key="1">
    <citation type="submission" date="2016-06" db="UniProtKB">
        <authorList>
            <consortium name="WormBaseParasite"/>
        </authorList>
    </citation>
    <scope>IDENTIFICATION</scope>
</reference>
<protein>
    <recommendedName>
        <fullName evidence="3">Bifunctional lysine-specific demethylase and histidyl-hydroxylase</fullName>
        <ecNumber evidence="3">1.14.11.-</ecNumber>
    </recommendedName>
</protein>
<dbReference type="Gene3D" id="2.60.120.650">
    <property type="entry name" value="Cupin"/>
    <property type="match status" value="1"/>
</dbReference>
<evidence type="ECO:0000256" key="1">
    <source>
        <dbReference type="ARBA" id="ARBA00022723"/>
    </source>
</evidence>
<keyword evidence="3" id="KW-0805">Transcription regulation</keyword>
<dbReference type="Proteomes" id="UP000272942">
    <property type="component" value="Unassembled WGS sequence"/>
</dbReference>
<dbReference type="EMBL" id="UZAN01049159">
    <property type="protein sequence ID" value="VDP87131.1"/>
    <property type="molecule type" value="Genomic_DNA"/>
</dbReference>
<dbReference type="PANTHER" id="PTHR13096:SF8">
    <property type="entry name" value="RIBOSOMAL OXYGENASE 1"/>
    <property type="match status" value="1"/>
</dbReference>
<evidence type="ECO:0000259" key="5">
    <source>
        <dbReference type="PROSITE" id="PS51184"/>
    </source>
</evidence>
<feature type="compositionally biased region" description="Acidic residues" evidence="4">
    <location>
        <begin position="313"/>
        <end position="323"/>
    </location>
</feature>
<keyword evidence="1 3" id="KW-0479">Metal-binding</keyword>
<dbReference type="SUPFAM" id="SSF51197">
    <property type="entry name" value="Clavaminate synthase-like"/>
    <property type="match status" value="1"/>
</dbReference>
<evidence type="ECO:0000256" key="4">
    <source>
        <dbReference type="SAM" id="MobiDB-lite"/>
    </source>
</evidence>
<proteinExistence type="inferred from homology"/>
<dbReference type="GO" id="GO:0051864">
    <property type="term" value="F:histone H3K36 demethylase activity"/>
    <property type="evidence" value="ECO:0007669"/>
    <property type="project" value="TreeGrafter"/>
</dbReference>
<dbReference type="EC" id="1.14.11.-" evidence="3"/>
<evidence type="ECO:0000313" key="8">
    <source>
        <dbReference type="WBParaSite" id="ECPE_0001051901-mRNA-1"/>
    </source>
</evidence>
<feature type="domain" description="JmjC" evidence="5">
    <location>
        <begin position="32"/>
        <end position="174"/>
    </location>
</feature>
<organism evidence="8">
    <name type="scientific">Echinostoma caproni</name>
    <dbReference type="NCBI Taxonomy" id="27848"/>
    <lineage>
        <taxon>Eukaryota</taxon>
        <taxon>Metazoa</taxon>
        <taxon>Spiralia</taxon>
        <taxon>Lophotrochozoa</taxon>
        <taxon>Platyhelminthes</taxon>
        <taxon>Trematoda</taxon>
        <taxon>Digenea</taxon>
        <taxon>Plagiorchiida</taxon>
        <taxon>Echinostomata</taxon>
        <taxon>Echinostomatoidea</taxon>
        <taxon>Echinostomatidae</taxon>
        <taxon>Echinostoma</taxon>
    </lineage>
</organism>
<dbReference type="OrthoDB" id="425950at2759"/>
<evidence type="ECO:0000313" key="6">
    <source>
        <dbReference type="EMBL" id="VDP87131.1"/>
    </source>
</evidence>
<dbReference type="SMART" id="SM00558">
    <property type="entry name" value="JmjC"/>
    <property type="match status" value="1"/>
</dbReference>
<dbReference type="InterPro" id="IPR039994">
    <property type="entry name" value="NO66-like"/>
</dbReference>